<reference evidence="2 3" key="1">
    <citation type="submission" date="2024-09" db="EMBL/GenBank/DDBJ databases">
        <authorList>
            <person name="Sun Q."/>
            <person name="Mori K."/>
        </authorList>
    </citation>
    <scope>NUCLEOTIDE SEQUENCE [LARGE SCALE GENOMIC DNA]</scope>
    <source>
        <strain evidence="2 3">JCM 9626</strain>
    </source>
</reference>
<dbReference type="RefSeq" id="WP_140011150.1">
    <property type="nucleotide sequence ID" value="NZ_JBHMDG010000022.1"/>
</dbReference>
<organism evidence="2 3">
    <name type="scientific">Nocardioides plantarum</name>
    <dbReference type="NCBI Taxonomy" id="29299"/>
    <lineage>
        <taxon>Bacteria</taxon>
        <taxon>Bacillati</taxon>
        <taxon>Actinomycetota</taxon>
        <taxon>Actinomycetes</taxon>
        <taxon>Propionibacteriales</taxon>
        <taxon>Nocardioidaceae</taxon>
        <taxon>Nocardioides</taxon>
    </lineage>
</organism>
<dbReference type="Proteomes" id="UP001589750">
    <property type="component" value="Unassembled WGS sequence"/>
</dbReference>
<comment type="caution">
    <text evidence="2">The sequence shown here is derived from an EMBL/GenBank/DDBJ whole genome shotgun (WGS) entry which is preliminary data.</text>
</comment>
<sequence length="156" mass="15198">MADLRGHRSVVWGAPAVLVVAVVAAVLLLDGTGGADGPDASGPRPPASSSATPSPSVPTTKIDPATWCTAFVAFTDAQAQYVAAPDDPAAEEALQSEADALLALGQPLGLSPGGLTSLEVLVDSSLSQAGDPTAAPGAAPADPDALAAYLSATCPA</sequence>
<keyword evidence="3" id="KW-1185">Reference proteome</keyword>
<evidence type="ECO:0000256" key="1">
    <source>
        <dbReference type="SAM" id="MobiDB-lite"/>
    </source>
</evidence>
<protein>
    <recommendedName>
        <fullName evidence="4">DUF732 domain-containing protein</fullName>
    </recommendedName>
</protein>
<dbReference type="EMBL" id="JBHMDG010000022">
    <property type="protein sequence ID" value="MFB9314581.1"/>
    <property type="molecule type" value="Genomic_DNA"/>
</dbReference>
<evidence type="ECO:0008006" key="4">
    <source>
        <dbReference type="Google" id="ProtNLM"/>
    </source>
</evidence>
<feature type="region of interest" description="Disordered" evidence="1">
    <location>
        <begin position="36"/>
        <end position="60"/>
    </location>
</feature>
<proteinExistence type="predicted"/>
<feature type="compositionally biased region" description="Low complexity" evidence="1">
    <location>
        <begin position="37"/>
        <end position="60"/>
    </location>
</feature>
<accession>A0ABV5KCV4</accession>
<evidence type="ECO:0000313" key="2">
    <source>
        <dbReference type="EMBL" id="MFB9314581.1"/>
    </source>
</evidence>
<name>A0ABV5KCV4_9ACTN</name>
<evidence type="ECO:0000313" key="3">
    <source>
        <dbReference type="Proteomes" id="UP001589750"/>
    </source>
</evidence>
<gene>
    <name evidence="2" type="ORF">ACFFRI_16105</name>
</gene>